<evidence type="ECO:0000313" key="4">
    <source>
        <dbReference type="EMBL" id="PWA76315.1"/>
    </source>
</evidence>
<dbReference type="GO" id="GO:0080044">
    <property type="term" value="F:quercetin 7-O-glucosyltransferase activity"/>
    <property type="evidence" value="ECO:0007669"/>
    <property type="project" value="TreeGrafter"/>
</dbReference>
<dbReference type="InterPro" id="IPR002213">
    <property type="entry name" value="UDP_glucos_trans"/>
</dbReference>
<dbReference type="SUPFAM" id="SSF53756">
    <property type="entry name" value="UDP-Glycosyltransferase/glycogen phosphorylase"/>
    <property type="match status" value="1"/>
</dbReference>
<evidence type="ECO:0000313" key="5">
    <source>
        <dbReference type="Proteomes" id="UP000245207"/>
    </source>
</evidence>
<proteinExistence type="inferred from homology"/>
<evidence type="ECO:0000256" key="3">
    <source>
        <dbReference type="ARBA" id="ARBA00022679"/>
    </source>
</evidence>
<dbReference type="PANTHER" id="PTHR11926:SF870">
    <property type="entry name" value="UDP-GLYCOSYLTRANSFERASE 75B1"/>
    <property type="match status" value="1"/>
</dbReference>
<gene>
    <name evidence="4" type="ORF">CTI12_AA234110</name>
</gene>
<keyword evidence="3 4" id="KW-0808">Transferase</keyword>
<dbReference type="Gene3D" id="3.40.50.2000">
    <property type="entry name" value="Glycogen Phosphorylase B"/>
    <property type="match status" value="2"/>
</dbReference>
<evidence type="ECO:0000256" key="2">
    <source>
        <dbReference type="ARBA" id="ARBA00022676"/>
    </source>
</evidence>
<protein>
    <submittedName>
        <fullName evidence="4">UDP-Glycosyltransferase superfamily protein</fullName>
    </submittedName>
</protein>
<accession>A0A2U1NS21</accession>
<evidence type="ECO:0000256" key="1">
    <source>
        <dbReference type="ARBA" id="ARBA00009995"/>
    </source>
</evidence>
<reference evidence="4 5" key="1">
    <citation type="journal article" date="2018" name="Mol. Plant">
        <title>The genome of Artemisia annua provides insight into the evolution of Asteraceae family and artemisinin biosynthesis.</title>
        <authorList>
            <person name="Shen Q."/>
            <person name="Zhang L."/>
            <person name="Liao Z."/>
            <person name="Wang S."/>
            <person name="Yan T."/>
            <person name="Shi P."/>
            <person name="Liu M."/>
            <person name="Fu X."/>
            <person name="Pan Q."/>
            <person name="Wang Y."/>
            <person name="Lv Z."/>
            <person name="Lu X."/>
            <person name="Zhang F."/>
            <person name="Jiang W."/>
            <person name="Ma Y."/>
            <person name="Chen M."/>
            <person name="Hao X."/>
            <person name="Li L."/>
            <person name="Tang Y."/>
            <person name="Lv G."/>
            <person name="Zhou Y."/>
            <person name="Sun X."/>
            <person name="Brodelius P.E."/>
            <person name="Rose J.K.C."/>
            <person name="Tang K."/>
        </authorList>
    </citation>
    <scope>NUCLEOTIDE SEQUENCE [LARGE SCALE GENOMIC DNA]</scope>
    <source>
        <strain evidence="5">cv. Huhao1</strain>
        <tissue evidence="4">Leaf</tissue>
    </source>
</reference>
<dbReference type="Pfam" id="PF00201">
    <property type="entry name" value="UDPGT"/>
    <property type="match status" value="1"/>
</dbReference>
<dbReference type="STRING" id="35608.A0A2U1NS21"/>
<keyword evidence="5" id="KW-1185">Reference proteome</keyword>
<comment type="caution">
    <text evidence="4">The sequence shown here is derived from an EMBL/GenBank/DDBJ whole genome shotgun (WGS) entry which is preliminary data.</text>
</comment>
<keyword evidence="2" id="KW-0328">Glycosyltransferase</keyword>
<dbReference type="Proteomes" id="UP000245207">
    <property type="component" value="Unassembled WGS sequence"/>
</dbReference>
<dbReference type="EMBL" id="PKPP01002282">
    <property type="protein sequence ID" value="PWA76315.1"/>
    <property type="molecule type" value="Genomic_DNA"/>
</dbReference>
<comment type="similarity">
    <text evidence="1">Belongs to the UDP-glycosyltransferase family.</text>
</comment>
<dbReference type="AlphaFoldDB" id="A0A2U1NS21"/>
<dbReference type="OrthoDB" id="5835829at2759"/>
<dbReference type="PANTHER" id="PTHR11926">
    <property type="entry name" value="GLUCOSYL/GLUCURONOSYL TRANSFERASES"/>
    <property type="match status" value="1"/>
</dbReference>
<name>A0A2U1NS21_ARTAN</name>
<organism evidence="4 5">
    <name type="scientific">Artemisia annua</name>
    <name type="common">Sweet wormwood</name>
    <dbReference type="NCBI Taxonomy" id="35608"/>
    <lineage>
        <taxon>Eukaryota</taxon>
        <taxon>Viridiplantae</taxon>
        <taxon>Streptophyta</taxon>
        <taxon>Embryophyta</taxon>
        <taxon>Tracheophyta</taxon>
        <taxon>Spermatophyta</taxon>
        <taxon>Magnoliopsida</taxon>
        <taxon>eudicotyledons</taxon>
        <taxon>Gunneridae</taxon>
        <taxon>Pentapetalae</taxon>
        <taxon>asterids</taxon>
        <taxon>campanulids</taxon>
        <taxon>Asterales</taxon>
        <taxon>Asteraceae</taxon>
        <taxon>Asteroideae</taxon>
        <taxon>Anthemideae</taxon>
        <taxon>Artemisiinae</taxon>
        <taxon>Artemisia</taxon>
    </lineage>
</organism>
<sequence>MIVGWCSQVERNSTVEALAAGVPTVAFPQWTDQETNAKMMEDVWKTGVRVRKREGHEEIERCVEMVMGNEEMRRNVKKWKDVAREAVKSVGSSTINLQAFLDDA</sequence>
<dbReference type="GO" id="GO:0080043">
    <property type="term" value="F:quercetin 3-O-glucosyltransferase activity"/>
    <property type="evidence" value="ECO:0007669"/>
    <property type="project" value="TreeGrafter"/>
</dbReference>